<keyword evidence="3 6" id="KW-0812">Transmembrane</keyword>
<name>A0A7W9J2L0_9ACTN</name>
<keyword evidence="5 6" id="KW-0472">Membrane</keyword>
<dbReference type="PANTHER" id="PTHR23513:SF6">
    <property type="entry name" value="MAJOR FACILITATOR SUPERFAMILY ASSOCIATED DOMAIN-CONTAINING PROTEIN"/>
    <property type="match status" value="1"/>
</dbReference>
<feature type="transmembrane region" description="Helical" evidence="6">
    <location>
        <begin position="316"/>
        <end position="336"/>
    </location>
</feature>
<evidence type="ECO:0000256" key="3">
    <source>
        <dbReference type="ARBA" id="ARBA00022692"/>
    </source>
</evidence>
<feature type="transmembrane region" description="Helical" evidence="6">
    <location>
        <begin position="165"/>
        <end position="192"/>
    </location>
</feature>
<organism evidence="8 9">
    <name type="scientific">Kribbella italica</name>
    <dbReference type="NCBI Taxonomy" id="1540520"/>
    <lineage>
        <taxon>Bacteria</taxon>
        <taxon>Bacillati</taxon>
        <taxon>Actinomycetota</taxon>
        <taxon>Actinomycetes</taxon>
        <taxon>Propionibacteriales</taxon>
        <taxon>Kribbellaceae</taxon>
        <taxon>Kribbella</taxon>
    </lineage>
</organism>
<keyword evidence="2" id="KW-1003">Cell membrane</keyword>
<dbReference type="InterPro" id="IPR020846">
    <property type="entry name" value="MFS_dom"/>
</dbReference>
<evidence type="ECO:0000256" key="5">
    <source>
        <dbReference type="ARBA" id="ARBA00023136"/>
    </source>
</evidence>
<evidence type="ECO:0000259" key="7">
    <source>
        <dbReference type="PROSITE" id="PS50850"/>
    </source>
</evidence>
<protein>
    <submittedName>
        <fullName evidence="8">Na+/melibiose symporter-like transporter</fullName>
    </submittedName>
</protein>
<accession>A0A7W9J2L0</accession>
<dbReference type="AlphaFoldDB" id="A0A7W9J2L0"/>
<evidence type="ECO:0000256" key="2">
    <source>
        <dbReference type="ARBA" id="ARBA00022475"/>
    </source>
</evidence>
<feature type="transmembrane region" description="Helical" evidence="6">
    <location>
        <begin position="50"/>
        <end position="70"/>
    </location>
</feature>
<evidence type="ECO:0000256" key="1">
    <source>
        <dbReference type="ARBA" id="ARBA00004651"/>
    </source>
</evidence>
<keyword evidence="9" id="KW-1185">Reference proteome</keyword>
<evidence type="ECO:0000256" key="6">
    <source>
        <dbReference type="SAM" id="Phobius"/>
    </source>
</evidence>
<dbReference type="GO" id="GO:0005886">
    <property type="term" value="C:plasma membrane"/>
    <property type="evidence" value="ECO:0007669"/>
    <property type="project" value="UniProtKB-SubCell"/>
</dbReference>
<proteinExistence type="predicted"/>
<gene>
    <name evidence="8" type="ORF">HDA39_000462</name>
</gene>
<feature type="transmembrane region" description="Helical" evidence="6">
    <location>
        <begin position="357"/>
        <end position="374"/>
    </location>
</feature>
<sequence>MARSTTAAGRTSDFGRLWFGESVSLLGDQVASLALPTAAVLLLGASATEVGALTAVGTLAYPLLGLFAGALMDRVRRRPVMILANVVRMGCFAVLAVCAATGSVTMPLLYAVAAAVGVATIFFDIAYQTYLPSLLAGEKLAQGNVRLELSSSLSRLAGPSLGGLLLQYGGLAIGFGVNAASFAASMLGVTAIRTPEPAPNRGDHRTSLLADILDGVRLMWRHPVLRPLTVSAALRNLGINAHRTVLIVFLYRSLDLSAGAVGLVFTVGAAGALTGAAFTSWLRTRLGVGRTLLLTGLEGLVWLLTPLSLIGGAPAWVLGLMFVSSLWLPVWNATVTTLRQQITPAAYLGRVQATARTINLSTIPIGAVLGGVVADSLSGLGDRTGPVLALTLCGGVAALSLVQLGSRRIRSITTLPDRPDPAGTEES</sequence>
<dbReference type="PANTHER" id="PTHR23513">
    <property type="entry name" value="INTEGRAL MEMBRANE EFFLUX PROTEIN-RELATED"/>
    <property type="match status" value="1"/>
</dbReference>
<dbReference type="InterPro" id="IPR011701">
    <property type="entry name" value="MFS"/>
</dbReference>
<dbReference type="InterPro" id="IPR036259">
    <property type="entry name" value="MFS_trans_sf"/>
</dbReference>
<evidence type="ECO:0000313" key="8">
    <source>
        <dbReference type="EMBL" id="MBB5833728.1"/>
    </source>
</evidence>
<reference evidence="8 9" key="1">
    <citation type="submission" date="2020-08" db="EMBL/GenBank/DDBJ databases">
        <title>Sequencing the genomes of 1000 actinobacteria strains.</title>
        <authorList>
            <person name="Klenk H.-P."/>
        </authorList>
    </citation>
    <scope>NUCLEOTIDE SEQUENCE [LARGE SCALE GENOMIC DNA]</scope>
    <source>
        <strain evidence="8 9">DSM 28967</strain>
    </source>
</reference>
<feature type="domain" description="Major facilitator superfamily (MFS) profile" evidence="7">
    <location>
        <begin position="8"/>
        <end position="409"/>
    </location>
</feature>
<dbReference type="SUPFAM" id="SSF103473">
    <property type="entry name" value="MFS general substrate transporter"/>
    <property type="match status" value="1"/>
</dbReference>
<dbReference type="PROSITE" id="PS50850">
    <property type="entry name" value="MFS"/>
    <property type="match status" value="1"/>
</dbReference>
<evidence type="ECO:0000313" key="9">
    <source>
        <dbReference type="Proteomes" id="UP000549971"/>
    </source>
</evidence>
<feature type="transmembrane region" description="Helical" evidence="6">
    <location>
        <begin position="256"/>
        <end position="279"/>
    </location>
</feature>
<dbReference type="GO" id="GO:0022857">
    <property type="term" value="F:transmembrane transporter activity"/>
    <property type="evidence" value="ECO:0007669"/>
    <property type="project" value="InterPro"/>
</dbReference>
<dbReference type="Pfam" id="PF07690">
    <property type="entry name" value="MFS_1"/>
    <property type="match status" value="1"/>
</dbReference>
<comment type="subcellular location">
    <subcellularLocation>
        <location evidence="1">Cell membrane</location>
        <topology evidence="1">Multi-pass membrane protein</topology>
    </subcellularLocation>
</comment>
<keyword evidence="4 6" id="KW-1133">Transmembrane helix</keyword>
<dbReference type="EMBL" id="JACHMY010000001">
    <property type="protein sequence ID" value="MBB5833728.1"/>
    <property type="molecule type" value="Genomic_DNA"/>
</dbReference>
<feature type="transmembrane region" description="Helical" evidence="6">
    <location>
        <begin position="386"/>
        <end position="404"/>
    </location>
</feature>
<dbReference type="Proteomes" id="UP000549971">
    <property type="component" value="Unassembled WGS sequence"/>
</dbReference>
<evidence type="ECO:0000256" key="4">
    <source>
        <dbReference type="ARBA" id="ARBA00022989"/>
    </source>
</evidence>
<comment type="caution">
    <text evidence="8">The sequence shown here is derived from an EMBL/GenBank/DDBJ whole genome shotgun (WGS) entry which is preliminary data.</text>
</comment>
<dbReference type="RefSeq" id="WP_184793585.1">
    <property type="nucleotide sequence ID" value="NZ_JACHMY010000001.1"/>
</dbReference>
<dbReference type="Gene3D" id="1.20.1250.20">
    <property type="entry name" value="MFS general substrate transporter like domains"/>
    <property type="match status" value="1"/>
</dbReference>
<feature type="transmembrane region" description="Helical" evidence="6">
    <location>
        <begin position="108"/>
        <end position="127"/>
    </location>
</feature>
<dbReference type="CDD" id="cd06173">
    <property type="entry name" value="MFS_MefA_like"/>
    <property type="match status" value="1"/>
</dbReference>